<organism evidence="4 5">
    <name type="scientific">Cupriavidus laharis</name>
    <dbReference type="NCBI Taxonomy" id="151654"/>
    <lineage>
        <taxon>Bacteria</taxon>
        <taxon>Pseudomonadati</taxon>
        <taxon>Pseudomonadota</taxon>
        <taxon>Betaproteobacteria</taxon>
        <taxon>Burkholderiales</taxon>
        <taxon>Burkholderiaceae</taxon>
        <taxon>Cupriavidus</taxon>
    </lineage>
</organism>
<dbReference type="RefSeq" id="WP_224082226.1">
    <property type="nucleotide sequence ID" value="NZ_CAJZAI010000017.1"/>
</dbReference>
<dbReference type="GO" id="GO:0055041">
    <property type="term" value="F:cyclopentanol dehydrogenase activity"/>
    <property type="evidence" value="ECO:0007669"/>
    <property type="project" value="UniProtKB-EC"/>
</dbReference>
<dbReference type="Pfam" id="PF13561">
    <property type="entry name" value="adh_short_C2"/>
    <property type="match status" value="1"/>
</dbReference>
<reference evidence="4 5" key="1">
    <citation type="submission" date="2021-08" db="EMBL/GenBank/DDBJ databases">
        <authorList>
            <person name="Peeters C."/>
        </authorList>
    </citation>
    <scope>NUCLEOTIDE SEQUENCE [LARGE SCALE GENOMIC DNA]</scope>
    <source>
        <strain evidence="4 5">LMG 23992</strain>
    </source>
</reference>
<dbReference type="SUPFAM" id="SSF51735">
    <property type="entry name" value="NAD(P)-binding Rossmann-fold domains"/>
    <property type="match status" value="1"/>
</dbReference>
<dbReference type="PANTHER" id="PTHR42760">
    <property type="entry name" value="SHORT-CHAIN DEHYDROGENASES/REDUCTASES FAMILY MEMBER"/>
    <property type="match status" value="1"/>
</dbReference>
<dbReference type="InterPro" id="IPR036291">
    <property type="entry name" value="NAD(P)-bd_dom_sf"/>
</dbReference>
<dbReference type="InterPro" id="IPR057326">
    <property type="entry name" value="KR_dom"/>
</dbReference>
<evidence type="ECO:0000259" key="3">
    <source>
        <dbReference type="SMART" id="SM00822"/>
    </source>
</evidence>
<comment type="caution">
    <text evidence="4">The sequence shown here is derived from an EMBL/GenBank/DDBJ whole genome shotgun (WGS) entry which is preliminary data.</text>
</comment>
<gene>
    <name evidence="4" type="primary">cpnA</name>
    <name evidence="4" type="ORF">LMG23992_04767</name>
</gene>
<protein>
    <submittedName>
        <fullName evidence="4">Cyclopentanol dehydrogenase</fullName>
        <ecNumber evidence="4">1.1.1.163</ecNumber>
    </submittedName>
</protein>
<evidence type="ECO:0000313" key="5">
    <source>
        <dbReference type="Proteomes" id="UP000727654"/>
    </source>
</evidence>
<dbReference type="InterPro" id="IPR020904">
    <property type="entry name" value="Sc_DH/Rdtase_CS"/>
</dbReference>
<comment type="similarity">
    <text evidence="1">Belongs to the short-chain dehydrogenases/reductases (SDR) family.</text>
</comment>
<dbReference type="EMBL" id="CAJZAI010000017">
    <property type="protein sequence ID" value="CAG9182507.1"/>
    <property type="molecule type" value="Genomic_DNA"/>
</dbReference>
<evidence type="ECO:0000256" key="2">
    <source>
        <dbReference type="ARBA" id="ARBA00023002"/>
    </source>
</evidence>
<name>A0ABM8XQF9_9BURK</name>
<accession>A0ABM8XQF9</accession>
<dbReference type="SMART" id="SM00822">
    <property type="entry name" value="PKS_KR"/>
    <property type="match status" value="1"/>
</dbReference>
<evidence type="ECO:0000256" key="1">
    <source>
        <dbReference type="ARBA" id="ARBA00006484"/>
    </source>
</evidence>
<dbReference type="EC" id="1.1.1.163" evidence="4"/>
<proteinExistence type="inferred from homology"/>
<keyword evidence="2 4" id="KW-0560">Oxidoreductase</keyword>
<dbReference type="NCBIfam" id="NF005559">
    <property type="entry name" value="PRK07231.1"/>
    <property type="match status" value="1"/>
</dbReference>
<dbReference type="Proteomes" id="UP000727654">
    <property type="component" value="Unassembled WGS sequence"/>
</dbReference>
<dbReference type="PRINTS" id="PR00080">
    <property type="entry name" value="SDRFAMILY"/>
</dbReference>
<keyword evidence="5" id="KW-1185">Reference proteome</keyword>
<sequence length="253" mass="26340">MNRLQGKTALITGAGSGLGLATAQRFAREGARVVLTDIDRSRVEAETERLSAAGHAVTALAHDVTQEADWDRAIAVAGMLDVLVNNAGVGRLGSIEQISLKDWRAVLEINLDGVFLGTQKAIVAMKGRGGSIINVSSIEGIVGEPNLAAYNASKGGVRLLTKSAALHCAAHGYNIRVNSLHPGYIATPMVSGALAAMPADVGQALQADIVSRIPLGRLALAEEIAPALVFMASDESRYMTGSELVIDGGYTAR</sequence>
<dbReference type="PROSITE" id="PS00061">
    <property type="entry name" value="ADH_SHORT"/>
    <property type="match status" value="1"/>
</dbReference>
<dbReference type="PRINTS" id="PR00081">
    <property type="entry name" value="GDHRDH"/>
</dbReference>
<dbReference type="PANTHER" id="PTHR42760:SF133">
    <property type="entry name" value="3-OXOACYL-[ACYL-CARRIER-PROTEIN] REDUCTASE"/>
    <property type="match status" value="1"/>
</dbReference>
<evidence type="ECO:0000313" key="4">
    <source>
        <dbReference type="EMBL" id="CAG9182507.1"/>
    </source>
</evidence>
<dbReference type="Gene3D" id="3.40.50.720">
    <property type="entry name" value="NAD(P)-binding Rossmann-like Domain"/>
    <property type="match status" value="1"/>
</dbReference>
<dbReference type="InterPro" id="IPR002347">
    <property type="entry name" value="SDR_fam"/>
</dbReference>
<feature type="domain" description="Ketoreductase" evidence="3">
    <location>
        <begin position="7"/>
        <end position="188"/>
    </location>
</feature>